<dbReference type="EMBL" id="JAXCGZ010015361">
    <property type="protein sequence ID" value="KAK7070449.1"/>
    <property type="molecule type" value="Genomic_DNA"/>
</dbReference>
<organism evidence="2 3">
    <name type="scientific">Halocaridina rubra</name>
    <name type="common">Hawaiian red shrimp</name>
    <dbReference type="NCBI Taxonomy" id="373956"/>
    <lineage>
        <taxon>Eukaryota</taxon>
        <taxon>Metazoa</taxon>
        <taxon>Ecdysozoa</taxon>
        <taxon>Arthropoda</taxon>
        <taxon>Crustacea</taxon>
        <taxon>Multicrustacea</taxon>
        <taxon>Malacostraca</taxon>
        <taxon>Eumalacostraca</taxon>
        <taxon>Eucarida</taxon>
        <taxon>Decapoda</taxon>
        <taxon>Pleocyemata</taxon>
        <taxon>Caridea</taxon>
        <taxon>Atyoidea</taxon>
        <taxon>Atyidae</taxon>
        <taxon>Halocaridina</taxon>
    </lineage>
</organism>
<feature type="region of interest" description="Disordered" evidence="1">
    <location>
        <begin position="117"/>
        <end position="219"/>
    </location>
</feature>
<dbReference type="AlphaFoldDB" id="A0AAN9A105"/>
<protein>
    <submittedName>
        <fullName evidence="2">Uncharacterized protein</fullName>
    </submittedName>
</protein>
<feature type="compositionally biased region" description="Polar residues" evidence="1">
    <location>
        <begin position="150"/>
        <end position="161"/>
    </location>
</feature>
<accession>A0AAN9A105</accession>
<evidence type="ECO:0000313" key="2">
    <source>
        <dbReference type="EMBL" id="KAK7070449.1"/>
    </source>
</evidence>
<evidence type="ECO:0000256" key="1">
    <source>
        <dbReference type="SAM" id="MobiDB-lite"/>
    </source>
</evidence>
<feature type="compositionally biased region" description="Basic residues" evidence="1">
    <location>
        <begin position="195"/>
        <end position="212"/>
    </location>
</feature>
<name>A0AAN9A105_HALRR</name>
<proteinExistence type="predicted"/>
<sequence length="219" mass="24355">MREVMSSFCKMMENVNQTKTVMIDKDQNEIQANRPQAVTMAEGEYSDSCSGFRTRDLHHAHHTAQVSNDPCSKIPRVKRQCSASQQCYLMLKHILCCWEQGNNFQYADSPQMSRTSASQMSYIPASKTSHTPASSTSHTPASKTSHTPASPVTTADSQRLQLMNAHLPTVNTRGRPKESKVLGRFNHSKVDKAGVKRKARQLSTKGSKRARISSKSNDA</sequence>
<keyword evidence="3" id="KW-1185">Reference proteome</keyword>
<comment type="caution">
    <text evidence="2">The sequence shown here is derived from an EMBL/GenBank/DDBJ whole genome shotgun (WGS) entry which is preliminary data.</text>
</comment>
<gene>
    <name evidence="2" type="ORF">SK128_002298</name>
</gene>
<feature type="compositionally biased region" description="Low complexity" evidence="1">
    <location>
        <begin position="124"/>
        <end position="148"/>
    </location>
</feature>
<evidence type="ECO:0000313" key="3">
    <source>
        <dbReference type="Proteomes" id="UP001381693"/>
    </source>
</evidence>
<dbReference type="Proteomes" id="UP001381693">
    <property type="component" value="Unassembled WGS sequence"/>
</dbReference>
<reference evidence="2 3" key="1">
    <citation type="submission" date="2023-11" db="EMBL/GenBank/DDBJ databases">
        <title>Halocaridina rubra genome assembly.</title>
        <authorList>
            <person name="Smith C."/>
        </authorList>
    </citation>
    <scope>NUCLEOTIDE SEQUENCE [LARGE SCALE GENOMIC DNA]</scope>
    <source>
        <strain evidence="2">EP-1</strain>
        <tissue evidence="2">Whole</tissue>
    </source>
</reference>